<dbReference type="KEGG" id="bhc:JFL75_00495"/>
<dbReference type="Proteomes" id="UP000595917">
    <property type="component" value="Chromosome"/>
</dbReference>
<reference evidence="1" key="1">
    <citation type="submission" date="2021-01" db="EMBL/GenBank/DDBJ databases">
        <title>Description of Breznakiella homolactica.</title>
        <authorList>
            <person name="Song Y."/>
            <person name="Brune A."/>
        </authorList>
    </citation>
    <scope>NUCLEOTIDE SEQUENCE</scope>
    <source>
        <strain evidence="1">RmG30</strain>
    </source>
</reference>
<evidence type="ECO:0000313" key="2">
    <source>
        <dbReference type="Proteomes" id="UP000595917"/>
    </source>
</evidence>
<accession>A0A7T7XN70</accession>
<keyword evidence="2" id="KW-1185">Reference proteome</keyword>
<dbReference type="AlphaFoldDB" id="A0A7T7XN70"/>
<gene>
    <name evidence="1" type="ORF">JFL75_00495</name>
</gene>
<protein>
    <submittedName>
        <fullName evidence="1">Uncharacterized protein</fullName>
    </submittedName>
</protein>
<evidence type="ECO:0000313" key="1">
    <source>
        <dbReference type="EMBL" id="QQO09436.1"/>
    </source>
</evidence>
<sequence length="146" mass="16717">MAKYNPDAEAFRKEYEERYGEKILAYGLGRYLGGWKEYDGEFWGLVIATEGGFRFHHFPHEGWLQMVSRSTTGGKPPQEKTIFVPRDSIVSAEYRTEKSWWRRILFPSHPLIAVKYRNAAGSGEILCETDSRSIPVADSLKRLIGG</sequence>
<dbReference type="RefSeq" id="WP_215626739.1">
    <property type="nucleotide sequence ID" value="NZ_CP067089.2"/>
</dbReference>
<dbReference type="EMBL" id="CP067089">
    <property type="protein sequence ID" value="QQO09436.1"/>
    <property type="molecule type" value="Genomic_DNA"/>
</dbReference>
<name>A0A7T7XN70_9SPIR</name>
<proteinExistence type="predicted"/>
<organism evidence="1 2">
    <name type="scientific">Breznakiella homolactica</name>
    <dbReference type="NCBI Taxonomy" id="2798577"/>
    <lineage>
        <taxon>Bacteria</taxon>
        <taxon>Pseudomonadati</taxon>
        <taxon>Spirochaetota</taxon>
        <taxon>Spirochaetia</taxon>
        <taxon>Spirochaetales</taxon>
        <taxon>Breznakiellaceae</taxon>
        <taxon>Breznakiella</taxon>
    </lineage>
</organism>